<feature type="region of interest" description="Disordered" evidence="1">
    <location>
        <begin position="56"/>
        <end position="99"/>
    </location>
</feature>
<evidence type="ECO:0000313" key="3">
    <source>
        <dbReference type="EMBL" id="KAF4860698.1"/>
    </source>
</evidence>
<comment type="caution">
    <text evidence="3">The sequence shown here is derived from an EMBL/GenBank/DDBJ whole genome shotgun (WGS) entry which is preliminary data.</text>
</comment>
<name>A0A9P5EWL3_COLSI</name>
<gene>
    <name evidence="3" type="ORF">CGCSCA2_v005031</name>
</gene>
<sequence>MTKDWDPLRDEIQQLYYVENRKLTEVMRIIHGRHDFKASERSYRAQMRKWGYMKYSTQDFPKPNRRSQSSKKHLGPSSRGMGAVTASDLSFSAHNLDQR</sequence>
<organism evidence="3 4">
    <name type="scientific">Colletotrichum siamense</name>
    <name type="common">Anthracnose fungus</name>
    <dbReference type="NCBI Taxonomy" id="690259"/>
    <lineage>
        <taxon>Eukaryota</taxon>
        <taxon>Fungi</taxon>
        <taxon>Dikarya</taxon>
        <taxon>Ascomycota</taxon>
        <taxon>Pezizomycotina</taxon>
        <taxon>Sordariomycetes</taxon>
        <taxon>Hypocreomycetidae</taxon>
        <taxon>Glomerellales</taxon>
        <taxon>Glomerellaceae</taxon>
        <taxon>Colletotrichum</taxon>
        <taxon>Colletotrichum gloeosporioides species complex</taxon>
    </lineage>
</organism>
<feature type="compositionally biased region" description="Polar residues" evidence="1">
    <location>
        <begin position="87"/>
        <end position="99"/>
    </location>
</feature>
<evidence type="ECO:0000256" key="1">
    <source>
        <dbReference type="SAM" id="MobiDB-lite"/>
    </source>
</evidence>
<keyword evidence="4" id="KW-1185">Reference proteome</keyword>
<dbReference type="Proteomes" id="UP000711996">
    <property type="component" value="Unassembled WGS sequence"/>
</dbReference>
<dbReference type="PANTHER" id="PTHR38788:SF3">
    <property type="entry name" value="CLR5 DOMAIN-CONTAINING PROTEIN"/>
    <property type="match status" value="1"/>
</dbReference>
<dbReference type="AlphaFoldDB" id="A0A9P5EWL3"/>
<feature type="compositionally biased region" description="Basic residues" evidence="1">
    <location>
        <begin position="63"/>
        <end position="74"/>
    </location>
</feature>
<dbReference type="OrthoDB" id="5308957at2759"/>
<protein>
    <recommendedName>
        <fullName evidence="2">Clr5 domain-containing protein</fullName>
    </recommendedName>
</protein>
<proteinExistence type="predicted"/>
<dbReference type="EMBL" id="QPMT01000012">
    <property type="protein sequence ID" value="KAF4860698.1"/>
    <property type="molecule type" value="Genomic_DNA"/>
</dbReference>
<evidence type="ECO:0000259" key="2">
    <source>
        <dbReference type="Pfam" id="PF14420"/>
    </source>
</evidence>
<accession>A0A9P5EWL3</accession>
<evidence type="ECO:0000313" key="4">
    <source>
        <dbReference type="Proteomes" id="UP000711996"/>
    </source>
</evidence>
<feature type="domain" description="Clr5" evidence="2">
    <location>
        <begin position="1"/>
        <end position="54"/>
    </location>
</feature>
<dbReference type="Pfam" id="PF14420">
    <property type="entry name" value="Clr5"/>
    <property type="match status" value="1"/>
</dbReference>
<dbReference type="PANTHER" id="PTHR38788">
    <property type="entry name" value="CLR5 DOMAIN-CONTAINING PROTEIN"/>
    <property type="match status" value="1"/>
</dbReference>
<reference evidence="3" key="1">
    <citation type="submission" date="2019-06" db="EMBL/GenBank/DDBJ databases">
        <authorList>
            <person name="Gan P."/>
            <person name="Shirasu K."/>
        </authorList>
    </citation>
    <scope>NUCLEOTIDE SEQUENCE [LARGE SCALE GENOMIC DNA]</scope>
    <source>
        <strain evidence="3">CAD2</strain>
    </source>
</reference>
<dbReference type="InterPro" id="IPR025676">
    <property type="entry name" value="Clr5_dom"/>
</dbReference>